<dbReference type="AlphaFoldDB" id="A0A1I0CKT3"/>
<proteinExistence type="predicted"/>
<dbReference type="InterPro" id="IPR004919">
    <property type="entry name" value="GmrSD_N"/>
</dbReference>
<dbReference type="RefSeq" id="WP_092477790.1">
    <property type="nucleotide sequence ID" value="NZ_FOHN01000010.1"/>
</dbReference>
<organism evidence="2 3">
    <name type="scientific">[Clostridium] polysaccharolyticum</name>
    <dbReference type="NCBI Taxonomy" id="29364"/>
    <lineage>
        <taxon>Bacteria</taxon>
        <taxon>Bacillati</taxon>
        <taxon>Bacillota</taxon>
        <taxon>Clostridia</taxon>
        <taxon>Lachnospirales</taxon>
        <taxon>Lachnospiraceae</taxon>
    </lineage>
</organism>
<sequence>MFPINIIFDSSAREDWADGYKEYHDYDKVFMERYKAFRTSIIEIITGYKLPVITLGKETPREAVCKVFENVNTGGVALTVFELVTAAFATYEFDLRKDWEKCKEEIWGIHEPLNTDVMWGVDETAFLTTITLYTTYFANTMTTCKKKDVLALSFDSYKANTPAVIEGYKMARKFLFNQYVFRKRDLPYTTQLIPLAAICAVIGKSTFNLPKTQKILAK</sequence>
<reference evidence="2 3" key="1">
    <citation type="submission" date="2016-10" db="EMBL/GenBank/DDBJ databases">
        <authorList>
            <person name="de Groot N.N."/>
        </authorList>
    </citation>
    <scope>NUCLEOTIDE SEQUENCE [LARGE SCALE GENOMIC DNA]</scope>
    <source>
        <strain evidence="2 3">DSM 1801</strain>
    </source>
</reference>
<dbReference type="Proteomes" id="UP000199800">
    <property type="component" value="Unassembled WGS sequence"/>
</dbReference>
<keyword evidence="3" id="KW-1185">Reference proteome</keyword>
<dbReference type="PANTHER" id="PTHR37292">
    <property type="entry name" value="VNG6097C"/>
    <property type="match status" value="1"/>
</dbReference>
<accession>A0A1I0CKT3</accession>
<name>A0A1I0CKT3_9FIRM</name>
<evidence type="ECO:0000313" key="3">
    <source>
        <dbReference type="Proteomes" id="UP000199800"/>
    </source>
</evidence>
<feature type="domain" description="GmrSD restriction endonucleases N-terminal" evidence="1">
    <location>
        <begin position="16"/>
        <end position="88"/>
    </location>
</feature>
<evidence type="ECO:0000313" key="2">
    <source>
        <dbReference type="EMBL" id="SET20273.1"/>
    </source>
</evidence>
<dbReference type="STRING" id="29364.SAMN04487772_11065"/>
<dbReference type="Pfam" id="PF03235">
    <property type="entry name" value="GmrSD_N"/>
    <property type="match status" value="1"/>
</dbReference>
<dbReference type="EMBL" id="FOHN01000010">
    <property type="protein sequence ID" value="SET20273.1"/>
    <property type="molecule type" value="Genomic_DNA"/>
</dbReference>
<evidence type="ECO:0000259" key="1">
    <source>
        <dbReference type="Pfam" id="PF03235"/>
    </source>
</evidence>
<gene>
    <name evidence="2" type="ORF">SAMN04487772_11065</name>
</gene>
<protein>
    <recommendedName>
        <fullName evidence="1">GmrSD restriction endonucleases N-terminal domain-containing protein</fullName>
    </recommendedName>
</protein>
<dbReference type="PANTHER" id="PTHR37292:SF2">
    <property type="entry name" value="DUF262 DOMAIN-CONTAINING PROTEIN"/>
    <property type="match status" value="1"/>
</dbReference>